<proteinExistence type="predicted"/>
<sequence>MAVCFILFVLEIGLAHAQAGRKVPPRRIKPNAAPAAPVGTLPLLPRFWQLADSAERADAAEVFNQYLQQFIAYPALALQAGVGGAIYALLTVLPDGRVGGISITRRELSAGSPPIKAVLALDAELQRVAWQLQFKPALPRADSTSASAPAATASVAETTDITDRAEGAESDDSTDVTDATDVAAPGAPVDTVTISYRFAPL</sequence>
<protein>
    <submittedName>
        <fullName evidence="2">Energy transducer TonB</fullName>
    </submittedName>
</protein>
<feature type="compositionally biased region" description="Low complexity" evidence="1">
    <location>
        <begin position="141"/>
        <end position="159"/>
    </location>
</feature>
<dbReference type="Gene3D" id="3.30.1150.10">
    <property type="match status" value="1"/>
</dbReference>
<reference evidence="2 3" key="1">
    <citation type="submission" date="2022-03" db="EMBL/GenBank/DDBJ databases">
        <title>Hymenobactersp. isolated from the air.</title>
        <authorList>
            <person name="Won M."/>
            <person name="Kwon S.-W."/>
        </authorList>
    </citation>
    <scope>NUCLEOTIDE SEQUENCE [LARGE SCALE GENOMIC DNA]</scope>
    <source>
        <strain evidence="2 3">KACC 22596</strain>
    </source>
</reference>
<gene>
    <name evidence="2" type="ORF">MTP16_18100</name>
</gene>
<accession>A0ABY4B208</accession>
<dbReference type="Proteomes" id="UP000831390">
    <property type="component" value="Chromosome"/>
</dbReference>
<dbReference type="EMBL" id="CP094534">
    <property type="protein sequence ID" value="UOE33030.1"/>
    <property type="molecule type" value="Genomic_DNA"/>
</dbReference>
<organism evidence="2 3">
    <name type="scientific">Hymenobacter monticola</name>
    <dbReference type="NCBI Taxonomy" id="1705399"/>
    <lineage>
        <taxon>Bacteria</taxon>
        <taxon>Pseudomonadati</taxon>
        <taxon>Bacteroidota</taxon>
        <taxon>Cytophagia</taxon>
        <taxon>Cytophagales</taxon>
        <taxon>Hymenobacteraceae</taxon>
        <taxon>Hymenobacter</taxon>
    </lineage>
</organism>
<name>A0ABY4B208_9BACT</name>
<evidence type="ECO:0000256" key="1">
    <source>
        <dbReference type="SAM" id="MobiDB-lite"/>
    </source>
</evidence>
<dbReference type="RefSeq" id="WP_243512588.1">
    <property type="nucleotide sequence ID" value="NZ_CP094534.1"/>
</dbReference>
<feature type="region of interest" description="Disordered" evidence="1">
    <location>
        <begin position="141"/>
        <end position="184"/>
    </location>
</feature>
<dbReference type="SUPFAM" id="SSF74653">
    <property type="entry name" value="TolA/TonB C-terminal domain"/>
    <property type="match status" value="1"/>
</dbReference>
<evidence type="ECO:0000313" key="3">
    <source>
        <dbReference type="Proteomes" id="UP000831390"/>
    </source>
</evidence>
<keyword evidence="3" id="KW-1185">Reference proteome</keyword>
<evidence type="ECO:0000313" key="2">
    <source>
        <dbReference type="EMBL" id="UOE33030.1"/>
    </source>
</evidence>